<dbReference type="CDD" id="cd01465">
    <property type="entry name" value="vWA_subgroup"/>
    <property type="match status" value="1"/>
</dbReference>
<feature type="domain" description="VWFA" evidence="3">
    <location>
        <begin position="303"/>
        <end position="481"/>
    </location>
</feature>
<accession>A0A1I6HWV2</accession>
<reference evidence="5" key="1">
    <citation type="submission" date="2016-10" db="EMBL/GenBank/DDBJ databases">
        <authorList>
            <person name="Varghese N."/>
            <person name="Submissions S."/>
        </authorList>
    </citation>
    <scope>NUCLEOTIDE SEQUENCE [LARGE SCALE GENOMIC DNA]</scope>
    <source>
        <strain evidence="5">DSM 26921</strain>
    </source>
</reference>
<evidence type="ECO:0000259" key="3">
    <source>
        <dbReference type="PROSITE" id="PS50234"/>
    </source>
</evidence>
<evidence type="ECO:0000313" key="4">
    <source>
        <dbReference type="EMBL" id="SFR58915.1"/>
    </source>
</evidence>
<dbReference type="STRING" id="670154.SAMN04488002_3532"/>
<keyword evidence="2" id="KW-0472">Membrane</keyword>
<dbReference type="Pfam" id="PF00092">
    <property type="entry name" value="VWA"/>
    <property type="match status" value="1"/>
</dbReference>
<dbReference type="InterPro" id="IPR021908">
    <property type="entry name" value="YfbK_C"/>
</dbReference>
<proteinExistence type="predicted"/>
<sequence>MPEFEDELDKLRAALREAPAPDEATKEAALRRAEENFERLQGSASAARPTDISPKRAGFLKGLGQMFMKPNLKPMMLATSSLVIVGVGVVLTMPLLREQSAPALRNEAVASKPSPVSISELSEAANDAEQESPRARAATSQPAPERDDATASVAAPGPMRMAKSAEGFSAQGVAVSNLTTSSPPLRDRLPQSGISQSRDQFLDVSYNPLKVTSEEPVSTFSIDVDTASYSWVRSSLSRGQMPDPNSVRVEEMVNYFPYAYPAPEGDVPFRQTVTVSETPWNTDTQLMHIAIQGAQITDRPPLNLVFLLDTSGSMQDANKLPLLVQSFRLMLGQLHPEDEVAIVTYAGSAGTVLEPTKASERRKIEDALLRLSAGGSTAGGEGLRAAYTLADQMSRDGEVSRVLLATDGDFNVGMQSDAELKSFVEQKRQSGTYLSVFGFGRGNVNDALMQTLAQNGNGQAAYIDTLAEAQKVLVDQLSGAMFTIAQDVKIQVEFNPATVAEYRLIGYETRALRREDFNNDRVDAGEIGAGHTVTALYEITPVGSDAVLTDPLRFGSTVEDGNTSDLAFLRLRYKEPGVTQSKLLEEVVPVGVQNAGPEASFGAAIAGFAQLLRGETALGDWNYADAVALANANKGSDEFGYRAEAVQLIRLAESMSRN</sequence>
<dbReference type="Gene3D" id="3.40.50.410">
    <property type="entry name" value="von Willebrand factor, type A domain"/>
    <property type="match status" value="1"/>
</dbReference>
<dbReference type="AlphaFoldDB" id="A0A1I6HWV2"/>
<dbReference type="InterPro" id="IPR051266">
    <property type="entry name" value="CLCR"/>
</dbReference>
<dbReference type="Proteomes" id="UP000199658">
    <property type="component" value="Unassembled WGS sequence"/>
</dbReference>
<feature type="region of interest" description="Disordered" evidence="1">
    <location>
        <begin position="33"/>
        <end position="53"/>
    </location>
</feature>
<evidence type="ECO:0000256" key="1">
    <source>
        <dbReference type="SAM" id="MobiDB-lite"/>
    </source>
</evidence>
<dbReference type="SUPFAM" id="SSF53300">
    <property type="entry name" value="vWA-like"/>
    <property type="match status" value="1"/>
</dbReference>
<keyword evidence="5" id="KW-1185">Reference proteome</keyword>
<dbReference type="Pfam" id="PF12450">
    <property type="entry name" value="vWF_A"/>
    <property type="match status" value="1"/>
</dbReference>
<dbReference type="InterPro" id="IPR022156">
    <property type="entry name" value="Uncharacterised_YfbK_N"/>
</dbReference>
<evidence type="ECO:0000313" key="5">
    <source>
        <dbReference type="Proteomes" id="UP000199658"/>
    </source>
</evidence>
<dbReference type="OrthoDB" id="9805121at2"/>
<dbReference type="SMART" id="SM00327">
    <property type="entry name" value="VWA"/>
    <property type="match status" value="1"/>
</dbReference>
<gene>
    <name evidence="4" type="ORF">SAMN04488002_3532</name>
</gene>
<evidence type="ECO:0000256" key="2">
    <source>
        <dbReference type="SAM" id="Phobius"/>
    </source>
</evidence>
<organism evidence="4 5">
    <name type="scientific">Litoreibacter janthinus</name>
    <dbReference type="NCBI Taxonomy" id="670154"/>
    <lineage>
        <taxon>Bacteria</taxon>
        <taxon>Pseudomonadati</taxon>
        <taxon>Pseudomonadota</taxon>
        <taxon>Alphaproteobacteria</taxon>
        <taxon>Rhodobacterales</taxon>
        <taxon>Roseobacteraceae</taxon>
        <taxon>Litoreibacter</taxon>
    </lineage>
</organism>
<dbReference type="PANTHER" id="PTHR10579:SF43">
    <property type="entry name" value="ZINC FINGER (C3HC4-TYPE RING FINGER) FAMILY PROTEIN"/>
    <property type="match status" value="1"/>
</dbReference>
<dbReference type="PROSITE" id="PS50234">
    <property type="entry name" value="VWFA"/>
    <property type="match status" value="1"/>
</dbReference>
<feature type="region of interest" description="Disordered" evidence="1">
    <location>
        <begin position="105"/>
        <end position="152"/>
    </location>
</feature>
<dbReference type="RefSeq" id="WP_090219481.1">
    <property type="nucleotide sequence ID" value="NZ_FOYO01000001.1"/>
</dbReference>
<keyword evidence="2" id="KW-1133">Transmembrane helix</keyword>
<feature type="transmembrane region" description="Helical" evidence="2">
    <location>
        <begin position="75"/>
        <end position="96"/>
    </location>
</feature>
<dbReference type="InterPro" id="IPR036465">
    <property type="entry name" value="vWFA_dom_sf"/>
</dbReference>
<keyword evidence="2" id="KW-0812">Transmembrane</keyword>
<protein>
    <submittedName>
        <fullName evidence="4">Ca-activated chloride channel family protein</fullName>
    </submittedName>
</protein>
<dbReference type="Pfam" id="PF12034">
    <property type="entry name" value="YfbK_C"/>
    <property type="match status" value="1"/>
</dbReference>
<dbReference type="PANTHER" id="PTHR10579">
    <property type="entry name" value="CALCIUM-ACTIVATED CHLORIDE CHANNEL REGULATOR"/>
    <property type="match status" value="1"/>
</dbReference>
<name>A0A1I6HWV2_9RHOB</name>
<dbReference type="EMBL" id="FOYO01000001">
    <property type="protein sequence ID" value="SFR58915.1"/>
    <property type="molecule type" value="Genomic_DNA"/>
</dbReference>
<dbReference type="InterPro" id="IPR002035">
    <property type="entry name" value="VWF_A"/>
</dbReference>